<dbReference type="GO" id="GO:0032454">
    <property type="term" value="F:histone H3K9 demethylase activity"/>
    <property type="evidence" value="ECO:0007669"/>
    <property type="project" value="InterPro"/>
</dbReference>
<name>A0A2G2XPA7_CAPBA</name>
<comment type="subcellular location">
    <subcellularLocation>
        <location evidence="1">Nucleus</location>
    </subcellularLocation>
</comment>
<dbReference type="STRING" id="33114.A0A2G2XPA7"/>
<dbReference type="GO" id="GO:0000785">
    <property type="term" value="C:chromatin"/>
    <property type="evidence" value="ECO:0007669"/>
    <property type="project" value="TreeGrafter"/>
</dbReference>
<gene>
    <name evidence="6" type="ORF">CQW23_01689</name>
</gene>
<feature type="region of interest" description="Disordered" evidence="5">
    <location>
        <begin position="77"/>
        <end position="97"/>
    </location>
</feature>
<dbReference type="AlphaFoldDB" id="A0A2G2XPA7"/>
<reference evidence="6 7" key="1">
    <citation type="journal article" date="2017" name="Genome Biol.">
        <title>New reference genome sequences of hot pepper reveal the massive evolution of plant disease-resistance genes by retroduplication.</title>
        <authorList>
            <person name="Kim S."/>
            <person name="Park J."/>
            <person name="Yeom S.I."/>
            <person name="Kim Y.M."/>
            <person name="Seo E."/>
            <person name="Kim K.T."/>
            <person name="Kim M.S."/>
            <person name="Lee J.M."/>
            <person name="Cheong K."/>
            <person name="Shin H.S."/>
            <person name="Kim S.B."/>
            <person name="Han K."/>
            <person name="Lee J."/>
            <person name="Park M."/>
            <person name="Lee H.A."/>
            <person name="Lee H.Y."/>
            <person name="Lee Y."/>
            <person name="Oh S."/>
            <person name="Lee J.H."/>
            <person name="Choi E."/>
            <person name="Choi E."/>
            <person name="Lee S.E."/>
            <person name="Jeon J."/>
            <person name="Kim H."/>
            <person name="Choi G."/>
            <person name="Song H."/>
            <person name="Lee J."/>
            <person name="Lee S.C."/>
            <person name="Kwon J.K."/>
            <person name="Lee H.Y."/>
            <person name="Koo N."/>
            <person name="Hong Y."/>
            <person name="Kim R.W."/>
            <person name="Kang W.H."/>
            <person name="Huh J.H."/>
            <person name="Kang B.C."/>
            <person name="Yang T.J."/>
            <person name="Lee Y.H."/>
            <person name="Bennetzen J.L."/>
            <person name="Choi D."/>
        </authorList>
    </citation>
    <scope>NUCLEOTIDE SEQUENCE [LARGE SCALE GENOMIC DNA]</scope>
    <source>
        <strain evidence="7">cv. PBC81</strain>
    </source>
</reference>
<dbReference type="PANTHER" id="PTHR12549:SF37">
    <property type="entry name" value="LYSINE-SPECIFIC DEMETHYLASE JMJ26"/>
    <property type="match status" value="1"/>
</dbReference>
<dbReference type="GO" id="GO:0046872">
    <property type="term" value="F:metal ion binding"/>
    <property type="evidence" value="ECO:0007669"/>
    <property type="project" value="UniProtKB-KW"/>
</dbReference>
<evidence type="ECO:0000256" key="3">
    <source>
        <dbReference type="ARBA" id="ARBA00022723"/>
    </source>
</evidence>
<dbReference type="InterPro" id="IPR045109">
    <property type="entry name" value="LSDs-like"/>
</dbReference>
<comment type="similarity">
    <text evidence="2">Belongs to the JARID1 histone demethylase family.</text>
</comment>
<evidence type="ECO:0000256" key="5">
    <source>
        <dbReference type="SAM" id="MobiDB-lite"/>
    </source>
</evidence>
<dbReference type="GO" id="GO:0003712">
    <property type="term" value="F:transcription coregulator activity"/>
    <property type="evidence" value="ECO:0007669"/>
    <property type="project" value="TreeGrafter"/>
</dbReference>
<dbReference type="GO" id="GO:0006357">
    <property type="term" value="P:regulation of transcription by RNA polymerase II"/>
    <property type="evidence" value="ECO:0007669"/>
    <property type="project" value="TreeGrafter"/>
</dbReference>
<sequence length="313" mass="35441">MDKVDNSEDEWNVCNEKSSLSKDGKKKQRIYEKDVENKRTSVRRAAASLKRYDHNYFVGEWEDDSKEYEVLPICDGHHTPSNTRSQRSEVSHKSKLKDSLKDSINNLGKLSACCSLPSTSSSSGSTISRNGIDGSKNMKSIFIGAAQIAHMSYVYADAKSFREGMFPGNSCKVVFKYSDRGCYYMHGGEPLPESFHNMEIPQDQNKPISWVANCDGYIICAPAQMGGCGKYILELKHLLPRNWISTLKAKAERILIQCNFSYMTSQPIYRTDDPQQLHRAASRVGSDDNCLYSTTTKDVMEDDTLLHFLRHWA</sequence>
<keyword evidence="4" id="KW-0539">Nucleus</keyword>
<evidence type="ECO:0000256" key="2">
    <source>
        <dbReference type="ARBA" id="ARBA00006801"/>
    </source>
</evidence>
<proteinExistence type="inferred from homology"/>
<feature type="compositionally biased region" description="Basic and acidic residues" evidence="5">
    <location>
        <begin position="86"/>
        <end position="97"/>
    </location>
</feature>
<dbReference type="GO" id="GO:0000118">
    <property type="term" value="C:histone deacetylase complex"/>
    <property type="evidence" value="ECO:0007669"/>
    <property type="project" value="TreeGrafter"/>
</dbReference>
<evidence type="ECO:0000256" key="1">
    <source>
        <dbReference type="ARBA" id="ARBA00004123"/>
    </source>
</evidence>
<evidence type="ECO:0000256" key="4">
    <source>
        <dbReference type="ARBA" id="ARBA00023242"/>
    </source>
</evidence>
<keyword evidence="3" id="KW-0479">Metal-binding</keyword>
<dbReference type="Proteomes" id="UP000224567">
    <property type="component" value="Unassembled WGS sequence"/>
</dbReference>
<feature type="region of interest" description="Disordered" evidence="5">
    <location>
        <begin position="1"/>
        <end position="39"/>
    </location>
</feature>
<dbReference type="EMBL" id="MLFT02000001">
    <property type="protein sequence ID" value="PHT59326.1"/>
    <property type="molecule type" value="Genomic_DNA"/>
</dbReference>
<dbReference type="GO" id="GO:0031490">
    <property type="term" value="F:chromatin DNA binding"/>
    <property type="evidence" value="ECO:0007669"/>
    <property type="project" value="TreeGrafter"/>
</dbReference>
<dbReference type="PANTHER" id="PTHR12549">
    <property type="entry name" value="JMJC DOMAIN-CONTAINING HISTONE DEMETHYLATION PROTEIN"/>
    <property type="match status" value="1"/>
</dbReference>
<keyword evidence="7" id="KW-1185">Reference proteome</keyword>
<accession>A0A2G2XPA7</accession>
<feature type="compositionally biased region" description="Basic and acidic residues" evidence="5">
    <location>
        <begin position="19"/>
        <end position="39"/>
    </location>
</feature>
<evidence type="ECO:0000313" key="7">
    <source>
        <dbReference type="Proteomes" id="UP000224567"/>
    </source>
</evidence>
<organism evidence="6 7">
    <name type="scientific">Capsicum baccatum</name>
    <name type="common">Peruvian pepper</name>
    <dbReference type="NCBI Taxonomy" id="33114"/>
    <lineage>
        <taxon>Eukaryota</taxon>
        <taxon>Viridiplantae</taxon>
        <taxon>Streptophyta</taxon>
        <taxon>Embryophyta</taxon>
        <taxon>Tracheophyta</taxon>
        <taxon>Spermatophyta</taxon>
        <taxon>Magnoliopsida</taxon>
        <taxon>eudicotyledons</taxon>
        <taxon>Gunneridae</taxon>
        <taxon>Pentapetalae</taxon>
        <taxon>asterids</taxon>
        <taxon>lamiids</taxon>
        <taxon>Solanales</taxon>
        <taxon>Solanaceae</taxon>
        <taxon>Solanoideae</taxon>
        <taxon>Capsiceae</taxon>
        <taxon>Capsicum</taxon>
    </lineage>
</organism>
<reference evidence="7" key="2">
    <citation type="journal article" date="2017" name="J. Anim. Genet.">
        <title>Multiple reference genome sequences of hot pepper reveal the massive evolution of plant disease resistance genes by retroduplication.</title>
        <authorList>
            <person name="Kim S."/>
            <person name="Park J."/>
            <person name="Yeom S.-I."/>
            <person name="Kim Y.-M."/>
            <person name="Seo E."/>
            <person name="Kim K.-T."/>
            <person name="Kim M.-S."/>
            <person name="Lee J.M."/>
            <person name="Cheong K."/>
            <person name="Shin H.-S."/>
            <person name="Kim S.-B."/>
            <person name="Han K."/>
            <person name="Lee J."/>
            <person name="Park M."/>
            <person name="Lee H.-A."/>
            <person name="Lee H.-Y."/>
            <person name="Lee Y."/>
            <person name="Oh S."/>
            <person name="Lee J.H."/>
            <person name="Choi E."/>
            <person name="Choi E."/>
            <person name="Lee S.E."/>
            <person name="Jeon J."/>
            <person name="Kim H."/>
            <person name="Choi G."/>
            <person name="Song H."/>
            <person name="Lee J."/>
            <person name="Lee S.-C."/>
            <person name="Kwon J.-K."/>
            <person name="Lee H.-Y."/>
            <person name="Koo N."/>
            <person name="Hong Y."/>
            <person name="Kim R.W."/>
            <person name="Kang W.-H."/>
            <person name="Huh J.H."/>
            <person name="Kang B.-C."/>
            <person name="Yang T.-J."/>
            <person name="Lee Y.-H."/>
            <person name="Bennetzen J.L."/>
            <person name="Choi D."/>
        </authorList>
    </citation>
    <scope>NUCLEOTIDE SEQUENCE [LARGE SCALE GENOMIC DNA]</scope>
    <source>
        <strain evidence="7">cv. PBC81</strain>
    </source>
</reference>
<protein>
    <submittedName>
        <fullName evidence="6">Uncharacterized protein</fullName>
    </submittedName>
</protein>
<evidence type="ECO:0000313" key="6">
    <source>
        <dbReference type="EMBL" id="PHT59326.1"/>
    </source>
</evidence>
<dbReference type="OrthoDB" id="1744644at2759"/>
<comment type="caution">
    <text evidence="6">The sequence shown here is derived from an EMBL/GenBank/DDBJ whole genome shotgun (WGS) entry which is preliminary data.</text>
</comment>